<dbReference type="InterPro" id="IPR011251">
    <property type="entry name" value="Luciferase-like_dom"/>
</dbReference>
<reference evidence="4" key="1">
    <citation type="submission" date="2020-05" db="EMBL/GenBank/DDBJ databases">
        <authorList>
            <person name="Chiriac C."/>
            <person name="Salcher M."/>
            <person name="Ghai R."/>
            <person name="Kavagutti S V."/>
        </authorList>
    </citation>
    <scope>NUCLEOTIDE SEQUENCE</scope>
</reference>
<feature type="domain" description="Luciferase-like" evidence="2">
    <location>
        <begin position="12"/>
        <end position="269"/>
    </location>
</feature>
<dbReference type="EMBL" id="CAFBMM010000001">
    <property type="protein sequence ID" value="CAB4894792.1"/>
    <property type="molecule type" value="Genomic_DNA"/>
</dbReference>
<protein>
    <submittedName>
        <fullName evidence="4">Unannotated protein</fullName>
    </submittedName>
</protein>
<dbReference type="NCBIfam" id="TIGR03620">
    <property type="entry name" value="F420_MSMEG_4141"/>
    <property type="match status" value="1"/>
</dbReference>
<name>A0A6J7FFX9_9ZZZZ</name>
<dbReference type="Gene3D" id="3.20.20.30">
    <property type="entry name" value="Luciferase-like domain"/>
    <property type="match status" value="1"/>
</dbReference>
<evidence type="ECO:0000313" key="3">
    <source>
        <dbReference type="EMBL" id="CAB4718139.1"/>
    </source>
</evidence>
<dbReference type="CDD" id="cd01097">
    <property type="entry name" value="Tetrahydromethanopterin_reductase"/>
    <property type="match status" value="1"/>
</dbReference>
<dbReference type="InterPro" id="IPR019922">
    <property type="entry name" value="Lucif-like_OxRdatse_MSMEG_4141"/>
</dbReference>
<organism evidence="4">
    <name type="scientific">freshwater metagenome</name>
    <dbReference type="NCBI Taxonomy" id="449393"/>
    <lineage>
        <taxon>unclassified sequences</taxon>
        <taxon>metagenomes</taxon>
        <taxon>ecological metagenomes</taxon>
    </lineage>
</organism>
<proteinExistence type="predicted"/>
<evidence type="ECO:0000256" key="1">
    <source>
        <dbReference type="ARBA" id="ARBA00023002"/>
    </source>
</evidence>
<evidence type="ECO:0000313" key="5">
    <source>
        <dbReference type="EMBL" id="CAB4968699.1"/>
    </source>
</evidence>
<gene>
    <name evidence="3" type="ORF">UFOPK2683_00411</name>
    <name evidence="4" type="ORF">UFOPK3605_00140</name>
    <name evidence="5" type="ORF">UFOPK3897_00144</name>
</gene>
<evidence type="ECO:0000259" key="2">
    <source>
        <dbReference type="Pfam" id="PF00296"/>
    </source>
</evidence>
<dbReference type="EMBL" id="CAEZYK010000014">
    <property type="protein sequence ID" value="CAB4718139.1"/>
    <property type="molecule type" value="Genomic_DNA"/>
</dbReference>
<accession>A0A6J7FFX9</accession>
<keyword evidence="1" id="KW-0560">Oxidoreductase</keyword>
<dbReference type="InterPro" id="IPR036661">
    <property type="entry name" value="Luciferase-like_sf"/>
</dbReference>
<sequence length="294" mass="31799">MTTNPGSFGVWTGVLDQQPAAKAQDLAAELEAMGWGAIWFPEVIGRDALVNAALLLTGTEKIVLATGIANIYARDAMAMRAGWNTLSEAFPGRFILGLGVSHQPAVEGFRGHEYKPPLTMMRSYLEQMDAALYFAAQPTEPPMRVLAALGPKMLELARDKTQGAHPYLATPEHTEIARTILGHDPLLAPEQMVVIETDPSDAREQARQALAIYLPGLPNYANNLRRLGFSEEDLTAPLSDHLVDSIVAWGDIDTVVARVQAHKDAGANHVCVQVLGGDVDALMRDYQLLAAALL</sequence>
<dbReference type="EMBL" id="CAFBOF010000001">
    <property type="protein sequence ID" value="CAB4968699.1"/>
    <property type="molecule type" value="Genomic_DNA"/>
</dbReference>
<dbReference type="InterPro" id="IPR050564">
    <property type="entry name" value="F420-G6PD/mer"/>
</dbReference>
<dbReference type="Pfam" id="PF00296">
    <property type="entry name" value="Bac_luciferase"/>
    <property type="match status" value="1"/>
</dbReference>
<dbReference type="PANTHER" id="PTHR43244:SF1">
    <property type="entry name" value="5,10-METHYLENETETRAHYDROMETHANOPTERIN REDUCTASE"/>
    <property type="match status" value="1"/>
</dbReference>
<dbReference type="AlphaFoldDB" id="A0A6J7FFX9"/>
<evidence type="ECO:0000313" key="4">
    <source>
        <dbReference type="EMBL" id="CAB4894792.1"/>
    </source>
</evidence>
<dbReference type="GO" id="GO:0016705">
    <property type="term" value="F:oxidoreductase activity, acting on paired donors, with incorporation or reduction of molecular oxygen"/>
    <property type="evidence" value="ECO:0007669"/>
    <property type="project" value="InterPro"/>
</dbReference>
<dbReference type="SUPFAM" id="SSF51679">
    <property type="entry name" value="Bacterial luciferase-like"/>
    <property type="match status" value="1"/>
</dbReference>
<dbReference type="PANTHER" id="PTHR43244">
    <property type="match status" value="1"/>
</dbReference>